<feature type="domain" description="EAL" evidence="2">
    <location>
        <begin position="485"/>
        <end position="734"/>
    </location>
</feature>
<keyword evidence="1" id="KW-0812">Transmembrane</keyword>
<protein>
    <submittedName>
        <fullName evidence="4">EAL domain-containing protein</fullName>
    </submittedName>
</protein>
<dbReference type="PROSITE" id="PS50887">
    <property type="entry name" value="GGDEF"/>
    <property type="match status" value="1"/>
</dbReference>
<feature type="transmembrane region" description="Helical" evidence="1">
    <location>
        <begin position="272"/>
        <end position="291"/>
    </location>
</feature>
<dbReference type="PROSITE" id="PS50883">
    <property type="entry name" value="EAL"/>
    <property type="match status" value="1"/>
</dbReference>
<keyword evidence="1" id="KW-1133">Transmembrane helix</keyword>
<accession>A0A9E7ZY57</accession>
<dbReference type="PANTHER" id="PTHR44757">
    <property type="entry name" value="DIGUANYLATE CYCLASE DGCP"/>
    <property type="match status" value="1"/>
</dbReference>
<feature type="domain" description="GGDEF" evidence="3">
    <location>
        <begin position="343"/>
        <end position="476"/>
    </location>
</feature>
<dbReference type="Pfam" id="PF00990">
    <property type="entry name" value="GGDEF"/>
    <property type="match status" value="1"/>
</dbReference>
<reference evidence="4" key="1">
    <citation type="submission" date="2022-08" db="EMBL/GenBank/DDBJ databases">
        <title>Complete Genome Sequences of 2 Bosea sp. soil isolates.</title>
        <authorList>
            <person name="Alvarez Arevalo M."/>
            <person name="Sterndorff E.B."/>
            <person name="Faurdal D."/>
            <person name="Joergensen T.S."/>
            <person name="Weber T."/>
        </authorList>
    </citation>
    <scope>NUCLEOTIDE SEQUENCE</scope>
    <source>
        <strain evidence="4">NBC_00436</strain>
    </source>
</reference>
<dbReference type="EMBL" id="CP102774">
    <property type="protein sequence ID" value="UZF89451.1"/>
    <property type="molecule type" value="Genomic_DNA"/>
</dbReference>
<evidence type="ECO:0000313" key="4">
    <source>
        <dbReference type="EMBL" id="UZF89451.1"/>
    </source>
</evidence>
<dbReference type="InterPro" id="IPR043128">
    <property type="entry name" value="Rev_trsase/Diguanyl_cyclase"/>
</dbReference>
<dbReference type="AlphaFoldDB" id="A0A9E7ZY57"/>
<name>A0A9E7ZY57_9HYPH</name>
<dbReference type="InterPro" id="IPR035919">
    <property type="entry name" value="EAL_sf"/>
</dbReference>
<dbReference type="Gene3D" id="3.30.70.270">
    <property type="match status" value="1"/>
</dbReference>
<dbReference type="InterPro" id="IPR052155">
    <property type="entry name" value="Biofilm_reg_signaling"/>
</dbReference>
<dbReference type="SUPFAM" id="SSF141868">
    <property type="entry name" value="EAL domain-like"/>
    <property type="match status" value="1"/>
</dbReference>
<evidence type="ECO:0000256" key="1">
    <source>
        <dbReference type="SAM" id="Phobius"/>
    </source>
</evidence>
<dbReference type="SUPFAM" id="SSF55073">
    <property type="entry name" value="Nucleotide cyclase"/>
    <property type="match status" value="1"/>
</dbReference>
<dbReference type="InterPro" id="IPR029787">
    <property type="entry name" value="Nucleotide_cyclase"/>
</dbReference>
<sequence>MPAFTAAKMTNAGSSARMFASTVVTLGCAFVLLMAAGIGVVVAITREANRLEAQRQGERIEAAVNAQIKLSELRLERLVAAGDLPETLQQPGSSAALQAALKRLSGQLMDFDGAYIGGTGGAVLAWVENPTGTSHATQGVPHHIEALQRGAKSPFVAAVIGDEVTPQFGAARSTIVADGDETLLLTVIDLSRIASFSTDDGPTPLSFVAYRHLSSALLSDLADRNRVADIELVTAPPADPLSKLGLRTADGKIGVWLTWSPARPGDVMLRRFLWALIAVALLFSAIFVFVVQRLRASAEQIELRERQIQRLAGQDELSLLPNRRSFDLTLDQTLAHIQDDDGPSLAVLLIDLDRFKAVNDTYGHTAGDELIRQVAVRLSGAVQVGDTVARLGGDEFGIIQTHSATPSGCAALGERILASLTEPFTITGAEVTIGSSIGIAMAPRDGTSREALLKLADTALYEAKNSGRNRYAFFESQMNRSMQLKRMVEDDLRHAIDNDQLMLHYQPQVSVDGSTIVGVEALVRWQHPAHGMIPPSDFIAIAEERGLIVPLSEWVLRRACTEAKRWKGIRLAVNVSPIQFRHKDFVANVIRTIAETDFDPAQLELELTEGVLIEDADAAEAAMMDIRAHGVGLALDDFGTGYSSLIYLRRFAFDKIKIDRSFLEYMEATGESAILVHSMAHLGRALGLRVCAEGVETSEQHRFLQAIGCHELQGFLFSKAVPATEIDRLLGLDNPFAEILAAA</sequence>
<dbReference type="GO" id="GO:0003824">
    <property type="term" value="F:catalytic activity"/>
    <property type="evidence" value="ECO:0007669"/>
    <property type="project" value="UniProtKB-ARBA"/>
</dbReference>
<dbReference type="CDD" id="cd01949">
    <property type="entry name" value="GGDEF"/>
    <property type="match status" value="1"/>
</dbReference>
<dbReference type="InterPro" id="IPR000160">
    <property type="entry name" value="GGDEF_dom"/>
</dbReference>
<gene>
    <name evidence="4" type="ORF">NWE54_11985</name>
</gene>
<dbReference type="NCBIfam" id="TIGR00254">
    <property type="entry name" value="GGDEF"/>
    <property type="match status" value="1"/>
</dbReference>
<dbReference type="Pfam" id="PF00563">
    <property type="entry name" value="EAL"/>
    <property type="match status" value="1"/>
</dbReference>
<evidence type="ECO:0000259" key="3">
    <source>
        <dbReference type="PROSITE" id="PS50887"/>
    </source>
</evidence>
<organism evidence="4">
    <name type="scientific">Bosea sp. NBC_00436</name>
    <dbReference type="NCBI Taxonomy" id="2969620"/>
    <lineage>
        <taxon>Bacteria</taxon>
        <taxon>Pseudomonadati</taxon>
        <taxon>Pseudomonadota</taxon>
        <taxon>Alphaproteobacteria</taxon>
        <taxon>Hyphomicrobiales</taxon>
        <taxon>Boseaceae</taxon>
        <taxon>Bosea</taxon>
    </lineage>
</organism>
<keyword evidence="1" id="KW-0472">Membrane</keyword>
<feature type="transmembrane region" description="Helical" evidence="1">
    <location>
        <begin position="20"/>
        <end position="45"/>
    </location>
</feature>
<evidence type="ECO:0000259" key="2">
    <source>
        <dbReference type="PROSITE" id="PS50883"/>
    </source>
</evidence>
<proteinExistence type="predicted"/>
<dbReference type="InterPro" id="IPR001633">
    <property type="entry name" value="EAL_dom"/>
</dbReference>
<dbReference type="Gene3D" id="3.20.20.450">
    <property type="entry name" value="EAL domain"/>
    <property type="match status" value="1"/>
</dbReference>
<dbReference type="PANTHER" id="PTHR44757:SF2">
    <property type="entry name" value="BIOFILM ARCHITECTURE MAINTENANCE PROTEIN MBAA"/>
    <property type="match status" value="1"/>
</dbReference>
<dbReference type="SMART" id="SM00267">
    <property type="entry name" value="GGDEF"/>
    <property type="match status" value="1"/>
</dbReference>
<dbReference type="CDD" id="cd01948">
    <property type="entry name" value="EAL"/>
    <property type="match status" value="1"/>
</dbReference>
<dbReference type="SMART" id="SM00052">
    <property type="entry name" value="EAL"/>
    <property type="match status" value="1"/>
</dbReference>
<dbReference type="FunFam" id="3.30.70.270:FF:000001">
    <property type="entry name" value="Diguanylate cyclase domain protein"/>
    <property type="match status" value="1"/>
</dbReference>